<dbReference type="RefSeq" id="WP_054408199.1">
    <property type="nucleotide sequence ID" value="NZ_FOYA01000001.1"/>
</dbReference>
<accession>A0A0M8MHY3</accession>
<dbReference type="OrthoDB" id="5728337at2"/>
<keyword evidence="2" id="KW-1185">Reference proteome</keyword>
<gene>
    <name evidence="1" type="ORF">AM493_11565</name>
</gene>
<proteinExistence type="predicted"/>
<dbReference type="PATRIC" id="fig|1202724.3.peg.2398"/>
<evidence type="ECO:0008006" key="3">
    <source>
        <dbReference type="Google" id="ProtNLM"/>
    </source>
</evidence>
<dbReference type="CDD" id="cd00077">
    <property type="entry name" value="HDc"/>
    <property type="match status" value="1"/>
</dbReference>
<dbReference type="Gene3D" id="1.10.3210.10">
    <property type="entry name" value="Hypothetical protein af1432"/>
    <property type="match status" value="1"/>
</dbReference>
<comment type="caution">
    <text evidence="1">The sequence shown here is derived from an EMBL/GenBank/DDBJ whole genome shotgun (WGS) entry which is preliminary data.</text>
</comment>
<organism evidence="1 2">
    <name type="scientific">Flavobacterium akiainvivens</name>
    <dbReference type="NCBI Taxonomy" id="1202724"/>
    <lineage>
        <taxon>Bacteria</taxon>
        <taxon>Pseudomonadati</taxon>
        <taxon>Bacteroidota</taxon>
        <taxon>Flavobacteriia</taxon>
        <taxon>Flavobacteriales</taxon>
        <taxon>Flavobacteriaceae</taxon>
        <taxon>Flavobacterium</taxon>
    </lineage>
</organism>
<dbReference type="Proteomes" id="UP000037755">
    <property type="component" value="Unassembled WGS sequence"/>
</dbReference>
<protein>
    <recommendedName>
        <fullName evidence="3">Phosphohydrolase</fullName>
    </recommendedName>
</protein>
<dbReference type="InterPro" id="IPR003607">
    <property type="entry name" value="HD/PDEase_dom"/>
</dbReference>
<dbReference type="EMBL" id="LIYD01000005">
    <property type="protein sequence ID" value="KOS06601.1"/>
    <property type="molecule type" value="Genomic_DNA"/>
</dbReference>
<evidence type="ECO:0000313" key="2">
    <source>
        <dbReference type="Proteomes" id="UP000037755"/>
    </source>
</evidence>
<sequence length="194" mass="22067">MDINGAKQFILQKQEEELPKHLTYHSINHIKDVYNAVCRHIEAANITGDDAILLQTAALFHDSGFMVQAQGHEEISCGFAKEYLPGFGYSQSRIDAICGMIRATKIPQIPHTPLEEILADADLDYLGRDDFQPISNSLFEELKNMGVVDSEAAWNQMQVRFFESHHYFTANAKAWREAKKQENLNTIIQKLTNQ</sequence>
<dbReference type="STRING" id="1202724.AM493_11565"/>
<reference evidence="1 2" key="1">
    <citation type="submission" date="2015-08" db="EMBL/GenBank/DDBJ databases">
        <title>Whole genome sequence of Flavobacterium akiainvivens IK-1T, from decaying Wikstroemia oahuensis, an endemic Hawaiian shrub.</title>
        <authorList>
            <person name="Wan X."/>
            <person name="Hou S."/>
            <person name="Saito J."/>
            <person name="Donachie S."/>
        </authorList>
    </citation>
    <scope>NUCLEOTIDE SEQUENCE [LARGE SCALE GENOMIC DNA]</scope>
    <source>
        <strain evidence="1 2">IK-1</strain>
    </source>
</reference>
<dbReference type="AlphaFoldDB" id="A0A0M8MHY3"/>
<evidence type="ECO:0000313" key="1">
    <source>
        <dbReference type="EMBL" id="KOS06601.1"/>
    </source>
</evidence>
<dbReference type="SUPFAM" id="SSF109604">
    <property type="entry name" value="HD-domain/PDEase-like"/>
    <property type="match status" value="1"/>
</dbReference>
<name>A0A0M8MHY3_9FLAO</name>